<dbReference type="Proteomes" id="UP000299102">
    <property type="component" value="Unassembled WGS sequence"/>
</dbReference>
<accession>A0A4C1XJU4</accession>
<evidence type="ECO:0000313" key="1">
    <source>
        <dbReference type="EMBL" id="GBP62547.1"/>
    </source>
</evidence>
<organism evidence="1 2">
    <name type="scientific">Eumeta variegata</name>
    <name type="common">Bagworm moth</name>
    <name type="synonym">Eumeta japonica</name>
    <dbReference type="NCBI Taxonomy" id="151549"/>
    <lineage>
        <taxon>Eukaryota</taxon>
        <taxon>Metazoa</taxon>
        <taxon>Ecdysozoa</taxon>
        <taxon>Arthropoda</taxon>
        <taxon>Hexapoda</taxon>
        <taxon>Insecta</taxon>
        <taxon>Pterygota</taxon>
        <taxon>Neoptera</taxon>
        <taxon>Endopterygota</taxon>
        <taxon>Lepidoptera</taxon>
        <taxon>Glossata</taxon>
        <taxon>Ditrysia</taxon>
        <taxon>Tineoidea</taxon>
        <taxon>Psychidae</taxon>
        <taxon>Oiketicinae</taxon>
        <taxon>Eumeta</taxon>
    </lineage>
</organism>
<dbReference type="EMBL" id="BGZK01000843">
    <property type="protein sequence ID" value="GBP62547.1"/>
    <property type="molecule type" value="Genomic_DNA"/>
</dbReference>
<gene>
    <name evidence="1" type="ORF">EVAR_21919_1</name>
</gene>
<dbReference type="AlphaFoldDB" id="A0A4C1XJU4"/>
<proteinExistence type="predicted"/>
<keyword evidence="2" id="KW-1185">Reference proteome</keyword>
<sequence>MLYNYKTNIAYIKRITKGGGGHVVNNIPSHREEPDPDPANRKLLIHFQQLGCNTSIKLHYLHSHLDYFPENVGDLSGERFHHDNRTVEERYQGYGT</sequence>
<reference evidence="1 2" key="1">
    <citation type="journal article" date="2019" name="Commun. Biol.">
        <title>The bagworm genome reveals a unique fibroin gene that provides high tensile strength.</title>
        <authorList>
            <person name="Kono N."/>
            <person name="Nakamura H."/>
            <person name="Ohtoshi R."/>
            <person name="Tomita M."/>
            <person name="Numata K."/>
            <person name="Arakawa K."/>
        </authorList>
    </citation>
    <scope>NUCLEOTIDE SEQUENCE [LARGE SCALE GENOMIC DNA]</scope>
</reference>
<name>A0A4C1XJU4_EUMVA</name>
<dbReference type="PANTHER" id="PTHR46114:SF1">
    <property type="entry name" value="ZAD DOMAIN-CONTAINING PROTEIN"/>
    <property type="match status" value="1"/>
</dbReference>
<dbReference type="OrthoDB" id="6622005at2759"/>
<comment type="caution">
    <text evidence="1">The sequence shown here is derived from an EMBL/GenBank/DDBJ whole genome shotgun (WGS) entry which is preliminary data.</text>
</comment>
<dbReference type="PANTHER" id="PTHR46114">
    <property type="entry name" value="APPLE DOMAIN-CONTAINING PROTEIN"/>
    <property type="match status" value="1"/>
</dbReference>
<evidence type="ECO:0000313" key="2">
    <source>
        <dbReference type="Proteomes" id="UP000299102"/>
    </source>
</evidence>
<protein>
    <submittedName>
        <fullName evidence="1">Uncharacterized protein</fullName>
    </submittedName>
</protein>